<dbReference type="PANTHER" id="PTHR43649">
    <property type="entry name" value="ARABINOSE-BINDING PROTEIN-RELATED"/>
    <property type="match status" value="1"/>
</dbReference>
<dbReference type="Pfam" id="PF01547">
    <property type="entry name" value="SBP_bac_1"/>
    <property type="match status" value="1"/>
</dbReference>
<dbReference type="Proteomes" id="UP000070394">
    <property type="component" value="Unassembled WGS sequence"/>
</dbReference>
<dbReference type="OrthoDB" id="367242at2"/>
<keyword evidence="3" id="KW-1185">Reference proteome</keyword>
<comment type="caution">
    <text evidence="2">The sequence shown here is derived from an EMBL/GenBank/DDBJ whole genome shotgun (WGS) entry which is preliminary data.</text>
</comment>
<dbReference type="PANTHER" id="PTHR43649:SF12">
    <property type="entry name" value="DIACETYLCHITOBIOSE BINDING PROTEIN DASA"/>
    <property type="match status" value="1"/>
</dbReference>
<feature type="transmembrane region" description="Helical" evidence="1">
    <location>
        <begin position="7"/>
        <end position="26"/>
    </location>
</feature>
<gene>
    <name evidence="2" type="ORF">HMPREF1866_01562</name>
</gene>
<evidence type="ECO:0000313" key="2">
    <source>
        <dbReference type="EMBL" id="KXB57167.1"/>
    </source>
</evidence>
<dbReference type="AlphaFoldDB" id="A0A133ZP02"/>
<name>A0A133ZP02_9FIRM</name>
<dbReference type="Gene3D" id="3.40.190.10">
    <property type="entry name" value="Periplasmic binding protein-like II"/>
    <property type="match status" value="1"/>
</dbReference>
<dbReference type="RefSeq" id="WP_060931293.1">
    <property type="nucleotide sequence ID" value="NZ_KQ959831.1"/>
</dbReference>
<reference evidence="3" key="1">
    <citation type="submission" date="2016-01" db="EMBL/GenBank/DDBJ databases">
        <authorList>
            <person name="Mitreva M."/>
            <person name="Pepin K.H."/>
            <person name="Mihindukulasuriya K.A."/>
            <person name="Fulton R."/>
            <person name="Fronick C."/>
            <person name="O'Laughlin M."/>
            <person name="Miner T."/>
            <person name="Herter B."/>
            <person name="Rosa B.A."/>
            <person name="Cordes M."/>
            <person name="Tomlinson C."/>
            <person name="Wollam A."/>
            <person name="Palsikar V.B."/>
            <person name="Mardis E.R."/>
            <person name="Wilson R.K."/>
        </authorList>
    </citation>
    <scope>NUCLEOTIDE SEQUENCE [LARGE SCALE GENOMIC DNA]</scope>
    <source>
        <strain evidence="3">DNF00896</strain>
    </source>
</reference>
<protein>
    <submittedName>
        <fullName evidence="2">ABC transporter, solute-binding protein</fullName>
    </submittedName>
</protein>
<sequence>MKVKKVGIFIYTGIAFLIIFLGTVFYKFRPEETVIEFAMFNGSNWGVAVKESYSVIDSAIEKFEKEHKGIKIKYESGIPKEDYSEWMAKRVLKDEMPDVFMVLDDDFENYINLGLIEKLDGYVDGDKSFDINKYYSEIANSGVFERHRYALPYEAMPTLMFVNRTLLENLHLNIPENNYTFEDFYKVCRMVTLDRDLDGNPDYFGIYRYDWINAALSNGVTLFTEDGKNSYFNQESLADAIRFVKSLEDLNGNQNVTKEEFDSGKVAFSQMSLAEYRTYKSYPYKIKKYTGFAWDCIPMPAGKTGNNVSMVDSLNVAISAKSKKKKLAWEFLKTLSYDTQIQQKLYNDMPVASVLKEVMESRESENIFKENEDIIDSKLICQILENGSAKPRFSGYEEAIALADSKISNLNQGDDIENALRILQRQMSKYLLQERGKE</sequence>
<dbReference type="SUPFAM" id="SSF53850">
    <property type="entry name" value="Periplasmic binding protein-like II"/>
    <property type="match status" value="1"/>
</dbReference>
<keyword evidence="1" id="KW-0812">Transmembrane</keyword>
<dbReference type="STRING" id="467210.HMPREF1866_01562"/>
<proteinExistence type="predicted"/>
<keyword evidence="1" id="KW-0472">Membrane</keyword>
<organism evidence="2 3">
    <name type="scientific">Lachnoanaerobaculum saburreum</name>
    <dbReference type="NCBI Taxonomy" id="467210"/>
    <lineage>
        <taxon>Bacteria</taxon>
        <taxon>Bacillati</taxon>
        <taxon>Bacillota</taxon>
        <taxon>Clostridia</taxon>
        <taxon>Lachnospirales</taxon>
        <taxon>Lachnospiraceae</taxon>
        <taxon>Lachnoanaerobaculum</taxon>
    </lineage>
</organism>
<evidence type="ECO:0000256" key="1">
    <source>
        <dbReference type="SAM" id="Phobius"/>
    </source>
</evidence>
<accession>A0A133ZP02</accession>
<keyword evidence="1" id="KW-1133">Transmembrane helix</keyword>
<evidence type="ECO:0000313" key="3">
    <source>
        <dbReference type="Proteomes" id="UP000070394"/>
    </source>
</evidence>
<dbReference type="InterPro" id="IPR050490">
    <property type="entry name" value="Bact_solute-bd_prot1"/>
</dbReference>
<dbReference type="InterPro" id="IPR006059">
    <property type="entry name" value="SBP"/>
</dbReference>
<dbReference type="EMBL" id="LSDA01000095">
    <property type="protein sequence ID" value="KXB57167.1"/>
    <property type="molecule type" value="Genomic_DNA"/>
</dbReference>
<dbReference type="PATRIC" id="fig|467210.3.peg.1547"/>